<dbReference type="InterPro" id="IPR019734">
    <property type="entry name" value="TPR_rpt"/>
</dbReference>
<dbReference type="SUPFAM" id="SSF48452">
    <property type="entry name" value="TPR-like"/>
    <property type="match status" value="1"/>
</dbReference>
<keyword evidence="4" id="KW-1133">Transmembrane helix</keyword>
<keyword evidence="4" id="KW-0812">Transmembrane</keyword>
<protein>
    <submittedName>
        <fullName evidence="5">Uncharacterized protein</fullName>
    </submittedName>
</protein>
<feature type="transmembrane region" description="Helical" evidence="4">
    <location>
        <begin position="390"/>
        <end position="415"/>
    </location>
</feature>
<evidence type="ECO:0000313" key="5">
    <source>
        <dbReference type="EMBL" id="CUS04023.2"/>
    </source>
</evidence>
<accession>A0A170PGZ2</accession>
<dbReference type="KEGG" id="pbf:CFX0092_A2145"/>
<dbReference type="AlphaFoldDB" id="A0A170PGZ2"/>
<evidence type="ECO:0000313" key="6">
    <source>
        <dbReference type="Proteomes" id="UP000215027"/>
    </source>
</evidence>
<name>A0A170PGZ2_9CHLR</name>
<feature type="transmembrane region" description="Helical" evidence="4">
    <location>
        <begin position="456"/>
        <end position="481"/>
    </location>
</feature>
<dbReference type="InterPro" id="IPR013105">
    <property type="entry name" value="TPR_2"/>
</dbReference>
<dbReference type="Proteomes" id="UP000215027">
    <property type="component" value="Chromosome I"/>
</dbReference>
<dbReference type="Gene3D" id="1.25.40.10">
    <property type="entry name" value="Tetratricopeptide repeat domain"/>
    <property type="match status" value="1"/>
</dbReference>
<evidence type="ECO:0000256" key="1">
    <source>
        <dbReference type="ARBA" id="ARBA00022737"/>
    </source>
</evidence>
<keyword evidence="4" id="KW-0472">Membrane</keyword>
<evidence type="ECO:0000256" key="3">
    <source>
        <dbReference type="PROSITE-ProRule" id="PRU00339"/>
    </source>
</evidence>
<evidence type="ECO:0000256" key="2">
    <source>
        <dbReference type="ARBA" id="ARBA00022803"/>
    </source>
</evidence>
<dbReference type="SMART" id="SM00028">
    <property type="entry name" value="TPR"/>
    <property type="match status" value="3"/>
</dbReference>
<sequence length="528" mass="59822">MTSPRLRGEDPYEYMVSELSEQMSWNTLMISDDIANLQWNVTNELQALSGTVQRGLSDISWRLEQQRQIFQEINSRLAAPMTTAARELRDRGLDYYQKEWYDNALDAFRESLKLNPTDFVVHHTIGDIHLFHIKDLPEALKHFELGAKYARPESLHYSAYSLVYKARTQHEMGDTVGAYQSVIEAVRRDGKLAEAHYSIAQYGAKLGHQKDAARHLGFSIQLDPHNYERSDKDNSFDSMRSDVRGVQKLMLDYANNVAKSTIDDASKVRQQAVDLLASHYAPAHWEPAENDYIEAQKGLASGIYLRVRQGILAAYQSIPKFQDVINNALLSRKDELLDALNKRHQELQDDMFKRQGKGRRSPMLGIVAAAGYLIAAALIWRFYYQNVDSFLALILMFIGPTIGVFGGVFIASALYRLRGQPEYKGPGIWIIVGLSVLGTLLIIFVLLPRIDPSNEFVAFLIIGIVSVIWAMVVAFAGFMLTRKGLTRADQRYYESLFSEVEQSKSLATNGQIHDLKQIPKRLKVQVPG</sequence>
<keyword evidence="1" id="KW-0677">Repeat</keyword>
<organism evidence="5 6">
    <name type="scientific">Candidatus Promineifilum breve</name>
    <dbReference type="NCBI Taxonomy" id="1806508"/>
    <lineage>
        <taxon>Bacteria</taxon>
        <taxon>Bacillati</taxon>
        <taxon>Chloroflexota</taxon>
        <taxon>Ardenticatenia</taxon>
        <taxon>Candidatus Promineifilales</taxon>
        <taxon>Candidatus Promineifilaceae</taxon>
        <taxon>Candidatus Promineifilum</taxon>
    </lineage>
</organism>
<dbReference type="Pfam" id="PF07719">
    <property type="entry name" value="TPR_2"/>
    <property type="match status" value="1"/>
</dbReference>
<gene>
    <name evidence="5" type="ORF">CFX0092_A2145</name>
</gene>
<evidence type="ECO:0000256" key="4">
    <source>
        <dbReference type="SAM" id="Phobius"/>
    </source>
</evidence>
<dbReference type="EMBL" id="LN890655">
    <property type="protein sequence ID" value="CUS04023.2"/>
    <property type="molecule type" value="Genomic_DNA"/>
</dbReference>
<dbReference type="OrthoDB" id="476745at2"/>
<dbReference type="PROSITE" id="PS50005">
    <property type="entry name" value="TPR"/>
    <property type="match status" value="1"/>
</dbReference>
<keyword evidence="6" id="KW-1185">Reference proteome</keyword>
<reference evidence="5" key="1">
    <citation type="submission" date="2016-01" db="EMBL/GenBank/DDBJ databases">
        <authorList>
            <person name="Mcilroy J.S."/>
            <person name="Karst M S."/>
            <person name="Albertsen M."/>
        </authorList>
    </citation>
    <scope>NUCLEOTIDE SEQUENCE</scope>
    <source>
        <strain evidence="5">Cfx-K</strain>
    </source>
</reference>
<keyword evidence="2 3" id="KW-0802">TPR repeat</keyword>
<feature type="transmembrane region" description="Helical" evidence="4">
    <location>
        <begin position="427"/>
        <end position="450"/>
    </location>
</feature>
<dbReference type="InterPro" id="IPR011990">
    <property type="entry name" value="TPR-like_helical_dom_sf"/>
</dbReference>
<feature type="transmembrane region" description="Helical" evidence="4">
    <location>
        <begin position="363"/>
        <end position="384"/>
    </location>
</feature>
<proteinExistence type="predicted"/>
<feature type="repeat" description="TPR" evidence="3">
    <location>
        <begin position="85"/>
        <end position="118"/>
    </location>
</feature>
<dbReference type="RefSeq" id="WP_157913062.1">
    <property type="nucleotide sequence ID" value="NZ_LN890655.1"/>
</dbReference>